<name>A0A386H2Q8_9CLOT</name>
<dbReference type="Proteomes" id="UP000266301">
    <property type="component" value="Chromosome"/>
</dbReference>
<dbReference type="EMBL" id="CP032416">
    <property type="protein sequence ID" value="AYD39835.1"/>
    <property type="molecule type" value="Genomic_DNA"/>
</dbReference>
<proteinExistence type="predicted"/>
<feature type="domain" description="Zinc-ribbon" evidence="2">
    <location>
        <begin position="6"/>
        <end position="27"/>
    </location>
</feature>
<evidence type="ECO:0000256" key="1">
    <source>
        <dbReference type="SAM" id="Phobius"/>
    </source>
</evidence>
<organism evidence="3 4">
    <name type="scientific">Clostridium fermenticellae</name>
    <dbReference type="NCBI Taxonomy" id="2068654"/>
    <lineage>
        <taxon>Bacteria</taxon>
        <taxon>Bacillati</taxon>
        <taxon>Bacillota</taxon>
        <taxon>Clostridia</taxon>
        <taxon>Eubacteriales</taxon>
        <taxon>Clostridiaceae</taxon>
        <taxon>Clostridium</taxon>
    </lineage>
</organism>
<sequence length="145" mass="16039">MFIMICPNCSSEIEDDSLFCSVCGSDLRIKDKQKFMMDDESHINKTSNDNKVKEISSNNAQNNIFKIFIALAIIGCALFFISAEQISKAGDDMITLRSEAGTSLAEVYYQDVGRALKGFAMFARGLGVSILAIVFSSTFKKHKNN</sequence>
<dbReference type="OrthoDB" id="1923761at2"/>
<gene>
    <name evidence="3" type="ORF">D4Z93_04610</name>
</gene>
<dbReference type="Pfam" id="PF13240">
    <property type="entry name" value="Zn_Ribbon_1"/>
    <property type="match status" value="1"/>
</dbReference>
<dbReference type="InterPro" id="IPR026870">
    <property type="entry name" value="Zinc_ribbon_dom"/>
</dbReference>
<feature type="transmembrane region" description="Helical" evidence="1">
    <location>
        <begin position="63"/>
        <end position="83"/>
    </location>
</feature>
<keyword evidence="1" id="KW-0812">Transmembrane</keyword>
<evidence type="ECO:0000313" key="4">
    <source>
        <dbReference type="Proteomes" id="UP000266301"/>
    </source>
</evidence>
<dbReference type="KEGG" id="cfer:D4Z93_04610"/>
<evidence type="ECO:0000259" key="2">
    <source>
        <dbReference type="Pfam" id="PF13240"/>
    </source>
</evidence>
<evidence type="ECO:0000313" key="3">
    <source>
        <dbReference type="EMBL" id="AYD39835.1"/>
    </source>
</evidence>
<feature type="transmembrane region" description="Helical" evidence="1">
    <location>
        <begin position="119"/>
        <end position="139"/>
    </location>
</feature>
<dbReference type="AlphaFoldDB" id="A0A386H2Q8"/>
<keyword evidence="1" id="KW-0472">Membrane</keyword>
<protein>
    <submittedName>
        <fullName evidence="3">Zinc ribbon domain-containing protein</fullName>
    </submittedName>
</protein>
<reference evidence="3 4" key="1">
    <citation type="journal article" date="2019" name="Int. J. Syst. Evol. Microbiol.">
        <title>Clostridium fermenticellae sp. nov., isolated from the mud in a fermentation cellar for the production of the Chinese liquor, baijiu.</title>
        <authorList>
            <person name="Xu P.X."/>
            <person name="Chai L.J."/>
            <person name="Qiu T."/>
            <person name="Zhang X.J."/>
            <person name="Lu Z.M."/>
            <person name="Xiao C."/>
            <person name="Wang S.T."/>
            <person name="Shen C.H."/>
            <person name="Shi J.S."/>
            <person name="Xu Z.H."/>
        </authorList>
    </citation>
    <scope>NUCLEOTIDE SEQUENCE [LARGE SCALE GENOMIC DNA]</scope>
    <source>
        <strain evidence="3 4">JN500901</strain>
    </source>
</reference>
<keyword evidence="1" id="KW-1133">Transmembrane helix</keyword>
<keyword evidence="4" id="KW-1185">Reference proteome</keyword>
<accession>A0A386H2Q8</accession>